<keyword evidence="7" id="KW-1185">Reference proteome</keyword>
<dbReference type="InterPro" id="IPR023346">
    <property type="entry name" value="Lysozyme-like_dom_sf"/>
</dbReference>
<name>A0ABP5UQ72_9ACTN</name>
<keyword evidence="4" id="KW-0732">Signal</keyword>
<dbReference type="PANTHER" id="PTHR34700">
    <property type="entry name" value="POTASSIUM BINDING PROTEIN KBP"/>
    <property type="match status" value="1"/>
</dbReference>
<sequence length="246" mass="25686">MLFTGKRHDSRTAKAVRAAALTGAAGAAIAVPLSGAQSASAASVDTWERVARCESGGNWSINTGNGYYGGLQFAQASWEAAGGLRYAPRADLATRDQQIAVAERLLAMQGPGAWGCAEEGGLTADGPAAEVDPDGGSDGGRKGHSRFQARSQTRSQAQGQSRYRSRPASRAGGHDGRDGRRAGDRDKAGAGDRDKAGAGTYTVRAGDTLRMIAAEHGTTWQQLYEANRDVVGDDPNLIFPGQKLRV</sequence>
<dbReference type="CDD" id="cd13925">
    <property type="entry name" value="RPF"/>
    <property type="match status" value="1"/>
</dbReference>
<feature type="chain" id="PRO_5046966612" evidence="4">
    <location>
        <begin position="31"/>
        <end position="246"/>
    </location>
</feature>
<dbReference type="CDD" id="cd00118">
    <property type="entry name" value="LysM"/>
    <property type="match status" value="1"/>
</dbReference>
<organism evidence="6 7">
    <name type="scientific">Streptomyces glaucosporus</name>
    <dbReference type="NCBI Taxonomy" id="284044"/>
    <lineage>
        <taxon>Bacteria</taxon>
        <taxon>Bacillati</taxon>
        <taxon>Actinomycetota</taxon>
        <taxon>Actinomycetes</taxon>
        <taxon>Kitasatosporales</taxon>
        <taxon>Streptomycetaceae</taxon>
        <taxon>Streptomyces</taxon>
    </lineage>
</organism>
<feature type="compositionally biased region" description="Basic and acidic residues" evidence="3">
    <location>
        <begin position="172"/>
        <end position="196"/>
    </location>
</feature>
<dbReference type="InterPro" id="IPR010618">
    <property type="entry name" value="RPF"/>
</dbReference>
<feature type="domain" description="LysM" evidence="5">
    <location>
        <begin position="199"/>
        <end position="246"/>
    </location>
</feature>
<dbReference type="Pfam" id="PF06737">
    <property type="entry name" value="Transglycosylas"/>
    <property type="match status" value="1"/>
</dbReference>
<feature type="compositionally biased region" description="Polar residues" evidence="3">
    <location>
        <begin position="148"/>
        <end position="162"/>
    </location>
</feature>
<reference evidence="7" key="1">
    <citation type="journal article" date="2019" name="Int. J. Syst. Evol. Microbiol.">
        <title>The Global Catalogue of Microorganisms (GCM) 10K type strain sequencing project: providing services to taxonomists for standard genome sequencing and annotation.</title>
        <authorList>
            <consortium name="The Broad Institute Genomics Platform"/>
            <consortium name="The Broad Institute Genome Sequencing Center for Infectious Disease"/>
            <person name="Wu L."/>
            <person name="Ma J."/>
        </authorList>
    </citation>
    <scope>NUCLEOTIDE SEQUENCE [LARGE SCALE GENOMIC DNA]</scope>
    <source>
        <strain evidence="7">JCM 6921</strain>
    </source>
</reference>
<protein>
    <submittedName>
        <fullName evidence="6">Resuscitation-promoting factor protein RpfA</fullName>
    </submittedName>
</protein>
<dbReference type="SUPFAM" id="SSF54106">
    <property type="entry name" value="LysM domain"/>
    <property type="match status" value="1"/>
</dbReference>
<feature type="signal peptide" evidence="4">
    <location>
        <begin position="1"/>
        <end position="30"/>
    </location>
</feature>
<dbReference type="Gene3D" id="1.10.530.10">
    <property type="match status" value="1"/>
</dbReference>
<dbReference type="EMBL" id="BAAATJ010000002">
    <property type="protein sequence ID" value="GAA2385079.1"/>
    <property type="molecule type" value="Genomic_DNA"/>
</dbReference>
<accession>A0ABP5UQ72</accession>
<dbReference type="PROSITE" id="PS51782">
    <property type="entry name" value="LYSM"/>
    <property type="match status" value="1"/>
</dbReference>
<dbReference type="SUPFAM" id="SSF53955">
    <property type="entry name" value="Lysozyme-like"/>
    <property type="match status" value="1"/>
</dbReference>
<keyword evidence="2" id="KW-0378">Hydrolase</keyword>
<evidence type="ECO:0000256" key="4">
    <source>
        <dbReference type="SAM" id="SignalP"/>
    </source>
</evidence>
<dbReference type="Pfam" id="PF01476">
    <property type="entry name" value="LysM"/>
    <property type="match status" value="1"/>
</dbReference>
<dbReference type="RefSeq" id="WP_344629069.1">
    <property type="nucleotide sequence ID" value="NZ_BAAATJ010000002.1"/>
</dbReference>
<evidence type="ECO:0000256" key="2">
    <source>
        <dbReference type="ARBA" id="ARBA00022801"/>
    </source>
</evidence>
<comment type="similarity">
    <text evidence="1">Belongs to the transglycosylase family. Rpf subfamily.</text>
</comment>
<evidence type="ECO:0000313" key="7">
    <source>
        <dbReference type="Proteomes" id="UP001500058"/>
    </source>
</evidence>
<dbReference type="Proteomes" id="UP001500058">
    <property type="component" value="Unassembled WGS sequence"/>
</dbReference>
<dbReference type="PANTHER" id="PTHR34700:SF4">
    <property type="entry name" value="PHAGE-LIKE ELEMENT PBSX PROTEIN XKDP"/>
    <property type="match status" value="1"/>
</dbReference>
<dbReference type="InterPro" id="IPR052196">
    <property type="entry name" value="Bact_Kbp"/>
</dbReference>
<gene>
    <name evidence="6" type="primary">rpfA</name>
    <name evidence="6" type="ORF">GCM10010420_04290</name>
</gene>
<feature type="region of interest" description="Disordered" evidence="3">
    <location>
        <begin position="117"/>
        <end position="199"/>
    </location>
</feature>
<evidence type="ECO:0000259" key="5">
    <source>
        <dbReference type="PROSITE" id="PS51782"/>
    </source>
</evidence>
<evidence type="ECO:0000256" key="1">
    <source>
        <dbReference type="ARBA" id="ARBA00010830"/>
    </source>
</evidence>
<comment type="caution">
    <text evidence="6">The sequence shown here is derived from an EMBL/GenBank/DDBJ whole genome shotgun (WGS) entry which is preliminary data.</text>
</comment>
<evidence type="ECO:0000256" key="3">
    <source>
        <dbReference type="SAM" id="MobiDB-lite"/>
    </source>
</evidence>
<evidence type="ECO:0000313" key="6">
    <source>
        <dbReference type="EMBL" id="GAA2385079.1"/>
    </source>
</evidence>
<dbReference type="InterPro" id="IPR018392">
    <property type="entry name" value="LysM"/>
</dbReference>
<dbReference type="InterPro" id="IPR036779">
    <property type="entry name" value="LysM_dom_sf"/>
</dbReference>
<proteinExistence type="inferred from homology"/>
<dbReference type="Gene3D" id="3.10.350.10">
    <property type="entry name" value="LysM domain"/>
    <property type="match status" value="1"/>
</dbReference>
<dbReference type="SMART" id="SM00257">
    <property type="entry name" value="LysM"/>
    <property type="match status" value="1"/>
</dbReference>